<reference evidence="4 5" key="1">
    <citation type="submission" date="2020-08" db="EMBL/GenBank/DDBJ databases">
        <title>Genomic Encyclopedia of Type Strains, Phase III (KMG-III): the genomes of soil and plant-associated and newly described type strains.</title>
        <authorList>
            <person name="Whitman W."/>
        </authorList>
    </citation>
    <scope>NUCLEOTIDE SEQUENCE [LARGE SCALE GENOMIC DNA]</scope>
    <source>
        <strain evidence="4 5">CECT 8960</strain>
    </source>
</reference>
<dbReference type="CDD" id="cd04301">
    <property type="entry name" value="NAT_SF"/>
    <property type="match status" value="1"/>
</dbReference>
<evidence type="ECO:0000259" key="3">
    <source>
        <dbReference type="PROSITE" id="PS51186"/>
    </source>
</evidence>
<gene>
    <name evidence="4" type="ORF">FHR82_003347</name>
</gene>
<evidence type="ECO:0000313" key="5">
    <source>
        <dbReference type="Proteomes" id="UP000520767"/>
    </source>
</evidence>
<protein>
    <submittedName>
        <fullName evidence="4">GNAT superfamily N-acetyltransferase</fullName>
    </submittedName>
</protein>
<dbReference type="InterPro" id="IPR000182">
    <property type="entry name" value="GNAT_dom"/>
</dbReference>
<name>A0A7W7Q4W0_9PSEU</name>
<dbReference type="PROSITE" id="PS51186">
    <property type="entry name" value="GNAT"/>
    <property type="match status" value="1"/>
</dbReference>
<dbReference type="AlphaFoldDB" id="A0A7W7Q4W0"/>
<evidence type="ECO:0000256" key="1">
    <source>
        <dbReference type="ARBA" id="ARBA00022679"/>
    </source>
</evidence>
<sequence>MKITHTQAGHDELRRAHFGDLDGRFTRDVWHAEVDGEVVGTAMAGPPRGIFGPWVGELYRLEVRAGHRGQGIGARLHDACLTTWRARGVTVGVVELPSADETTREFYESHGWRPDGHTRPGHQGTGYVRLRRAIT</sequence>
<dbReference type="SUPFAM" id="SSF55729">
    <property type="entry name" value="Acyl-CoA N-acyltransferases (Nat)"/>
    <property type="match status" value="1"/>
</dbReference>
<comment type="caution">
    <text evidence="4">The sequence shown here is derived from an EMBL/GenBank/DDBJ whole genome shotgun (WGS) entry which is preliminary data.</text>
</comment>
<keyword evidence="2" id="KW-0012">Acyltransferase</keyword>
<evidence type="ECO:0000313" key="4">
    <source>
        <dbReference type="EMBL" id="MBB4907127.1"/>
    </source>
</evidence>
<dbReference type="EMBL" id="JACHJQ010000003">
    <property type="protein sequence ID" value="MBB4907127.1"/>
    <property type="molecule type" value="Genomic_DNA"/>
</dbReference>
<keyword evidence="5" id="KW-1185">Reference proteome</keyword>
<proteinExistence type="predicted"/>
<dbReference type="Pfam" id="PF00583">
    <property type="entry name" value="Acetyltransf_1"/>
    <property type="match status" value="1"/>
</dbReference>
<feature type="domain" description="N-acetyltransferase" evidence="3">
    <location>
        <begin position="1"/>
        <end position="135"/>
    </location>
</feature>
<dbReference type="PANTHER" id="PTHR43877">
    <property type="entry name" value="AMINOALKYLPHOSPHONATE N-ACETYLTRANSFERASE-RELATED-RELATED"/>
    <property type="match status" value="1"/>
</dbReference>
<organism evidence="4 5">
    <name type="scientific">Actinophytocola algeriensis</name>
    <dbReference type="NCBI Taxonomy" id="1768010"/>
    <lineage>
        <taxon>Bacteria</taxon>
        <taxon>Bacillati</taxon>
        <taxon>Actinomycetota</taxon>
        <taxon>Actinomycetes</taxon>
        <taxon>Pseudonocardiales</taxon>
        <taxon>Pseudonocardiaceae</taxon>
    </lineage>
</organism>
<dbReference type="Gene3D" id="3.40.630.30">
    <property type="match status" value="1"/>
</dbReference>
<dbReference type="GO" id="GO:0016747">
    <property type="term" value="F:acyltransferase activity, transferring groups other than amino-acyl groups"/>
    <property type="evidence" value="ECO:0007669"/>
    <property type="project" value="InterPro"/>
</dbReference>
<dbReference type="Proteomes" id="UP000520767">
    <property type="component" value="Unassembled WGS sequence"/>
</dbReference>
<evidence type="ECO:0000256" key="2">
    <source>
        <dbReference type="ARBA" id="ARBA00023315"/>
    </source>
</evidence>
<dbReference type="InterPro" id="IPR016181">
    <property type="entry name" value="Acyl_CoA_acyltransferase"/>
</dbReference>
<keyword evidence="1 4" id="KW-0808">Transferase</keyword>
<dbReference type="RefSeq" id="WP_184811241.1">
    <property type="nucleotide sequence ID" value="NZ_JACHJQ010000003.1"/>
</dbReference>
<dbReference type="InterPro" id="IPR050832">
    <property type="entry name" value="Bact_Acetyltransf"/>
</dbReference>
<accession>A0A7W7Q4W0</accession>